<reference evidence="1" key="1">
    <citation type="submission" date="2020-02" db="EMBL/GenBank/DDBJ databases">
        <title>Genome sequencing of the panga catfish, Pangasius djambal.</title>
        <authorList>
            <person name="Wen M."/>
            <person name="Zahm M."/>
            <person name="Roques C."/>
            <person name="Cabau C."/>
            <person name="Klopp C."/>
            <person name="Donnadieu C."/>
            <person name="Jouanno E."/>
            <person name="Avarre J.-C."/>
            <person name="Campet M."/>
            <person name="Ha T."/>
            <person name="Dugue R."/>
            <person name="Lampietro C."/>
            <person name="Louis A."/>
            <person name="Herpin A."/>
            <person name="Echchiki A."/>
            <person name="Berthelot C."/>
            <person name="Parey E."/>
            <person name="Roest-Crollius H."/>
            <person name="Braasch I."/>
            <person name="Postlethwait J.H."/>
            <person name="Bobe J."/>
            <person name="Montfort J."/>
            <person name="Bouchez O."/>
            <person name="Begum T."/>
            <person name="Schartl M."/>
            <person name="Gustiano R."/>
            <person name="Guiguen Y."/>
        </authorList>
    </citation>
    <scope>NUCLEOTIDE SEQUENCE</scope>
    <source>
        <strain evidence="1">Pdj_M5554</strain>
    </source>
</reference>
<accession>A0ACC5YG15</accession>
<keyword evidence="2" id="KW-1185">Reference proteome</keyword>
<proteinExistence type="predicted"/>
<name>A0ACC5YG15_9TELE</name>
<evidence type="ECO:0000313" key="1">
    <source>
        <dbReference type="EMBL" id="MCJ8734492.1"/>
    </source>
</evidence>
<dbReference type="EMBL" id="CM040981">
    <property type="protein sequence ID" value="MCJ8734492.1"/>
    <property type="molecule type" value="Genomic_DNA"/>
</dbReference>
<dbReference type="Proteomes" id="UP000830395">
    <property type="component" value="Chromosome 7"/>
</dbReference>
<protein>
    <submittedName>
        <fullName evidence="1">Uncharacterized protein</fullName>
    </submittedName>
</protein>
<comment type="caution">
    <text evidence="1">The sequence shown here is derived from an EMBL/GenBank/DDBJ whole genome shotgun (WGS) entry which is preliminary data.</text>
</comment>
<sequence>MKSSLLSVWTAAFFLALFSQCVSGKDCVCELKNLVRPFPMEKLDSIRTAANQCTNSVSSTELTEVDVLMLGLQRRLEQLEKSVSLLEKEDDGDLYGAVSLRVIELELAEVLELMGKLKKTINSHKQLSESTAAKVKNMGEGMQELEAFDLSHVVSKQRENQRIKRDLAECQHELRVTPQPPTPRPRLASQHVFPPHAQFSHDRVRIRTKSSRKMNK</sequence>
<organism evidence="1 2">
    <name type="scientific">Pangasius djambal</name>
    <dbReference type="NCBI Taxonomy" id="1691987"/>
    <lineage>
        <taxon>Eukaryota</taxon>
        <taxon>Metazoa</taxon>
        <taxon>Chordata</taxon>
        <taxon>Craniata</taxon>
        <taxon>Vertebrata</taxon>
        <taxon>Euteleostomi</taxon>
        <taxon>Actinopterygii</taxon>
        <taxon>Neopterygii</taxon>
        <taxon>Teleostei</taxon>
        <taxon>Ostariophysi</taxon>
        <taxon>Siluriformes</taxon>
        <taxon>Pangasiidae</taxon>
        <taxon>Pangasius</taxon>
    </lineage>
</organism>
<gene>
    <name evidence="1" type="ORF">PDJAM_G00235860</name>
</gene>
<evidence type="ECO:0000313" key="2">
    <source>
        <dbReference type="Proteomes" id="UP000830395"/>
    </source>
</evidence>